<name>A0ABX8V7H5_9FLAO</name>
<dbReference type="PANTHER" id="PTHR46928">
    <property type="entry name" value="MESENCHYME-SPECIFIC CELL SURFACE GLYCOPROTEIN"/>
    <property type="match status" value="1"/>
</dbReference>
<evidence type="ECO:0000313" key="7">
    <source>
        <dbReference type="Proteomes" id="UP000825381"/>
    </source>
</evidence>
<dbReference type="InterPro" id="IPR026444">
    <property type="entry name" value="Secre_tail"/>
</dbReference>
<evidence type="ECO:0000259" key="3">
    <source>
        <dbReference type="Pfam" id="PF13205"/>
    </source>
</evidence>
<sequence length="1311" mass="141246">MLNNYTKKMLMLLAFCMVTFVSSAQELMHYWNFNDVTDEIETVAADYSIVAGTPQITYPGTGDGYMDEVSGDILNAQNGSPAGNGLRPRNPSNTRSLVIEFPTTGYENVTVAFATRRTSSGATEQYYSYSLDGGNNYSNTGLTTTTFFPTEDYGLVTVDFSGIDGVENNADFIFKIDFGGENAAGSSGNNRFDNLTVMGTLMDGVDDTTAPLAILTPANEANFVAVDGTLEIAFNEPVRLINDTPITDANAASVVELRLDDADGMAVPFTTTYANNTITIMPTVNLMNNQQYYVALLGNTVEDMSDNAVTDTQAATFNTIALQTAFAPGDMAVVAYRMNASATEDEVAIITFVDITEGTFIFLTDSKYTSNAQPQCEDALMWTATSCVPAGTVITIQTGEKTSNLGEVTGNDFGLSSNGDQVIIYTGSAAMPNYITAMSSNAWLVDNTSCGGNESMLPLGLTDSVSSINLSTAPDNVEGNTVNAYYNGTQAGLIPDLKMAIFNPANWVGTAAGTPAQTWPTWNFPSAPTVQEVTVVNNTTIQITFNNELNMASATSIVNYTGIAGLDNATVNGNVVTLNYTTAFEVGSDYQLTVNNVEDTAGLVMACAYEFSFGYNTEIAFDMDYMVVNEDAGTINVTLSLLNPSIASVDVVLKTSPFSTANDTDFTYTTTTLNFTGTSNLTQIISIPIIDDTEEEQQAEYFVLSLENNNAVEIVGETLITIYIKDNDRMAPQPSQDIELDYIGSFDPSGTGNSTCEIVSYDAGSQRLFTTSADEGFLDIIDFSNPEAPTIVMSVDMSAYGGITSVAVHNGIVAVASPNDDEQLNGSVVFFDTDGTFLSQVTVGALPDNVVFTPDGTKVLTANEGQPNEDYTIDPEGSVSIIDVTGDIASLTNANVTTIDFTAYNAQEATLIANGVRKLYTASTLSQDLEPEYVAVSANSETAWITLQENNAIAVINLNNNTLVDIWALGTKDMNAPGNGFDISDRNSEILIANWPVQAYYIPDALATYNVNGTNYIITANEGDEKEYGDFEERTTIGNDDYMLDAAAYPQAEMLMQDFNAGRFRVSNLNGDSDGDTDFDQIYCVGSRSFSIFNADTKDIVFDSGDDFEMYIANHPNFSAIFNSDNDENNFKGRSRAKGPEPEGVVLGTISNRTFAFIGLERVGGVMVYDVTDPANPVFADYKNTRNTTAFEGDHAPEGITFISSDDSPNDKNYVIVANEVSGTLTIFEVDTTNLSTTDFEYAPKTFTIFPNPANDGIVYFNRVADVDVYDLNGKLIHSAKQALKINTTKMASGMYIIKTSEGIVKKLIVK</sequence>
<evidence type="ECO:0000259" key="5">
    <source>
        <dbReference type="Pfam" id="PF22494"/>
    </source>
</evidence>
<dbReference type="Gene3D" id="2.60.40.2030">
    <property type="match status" value="1"/>
</dbReference>
<dbReference type="InterPro" id="IPR038081">
    <property type="entry name" value="CalX-like_sf"/>
</dbReference>
<organism evidence="6 7">
    <name type="scientific">Flavobacterium litorale</name>
    <dbReference type="NCBI Taxonomy" id="2856519"/>
    <lineage>
        <taxon>Bacteria</taxon>
        <taxon>Pseudomonadati</taxon>
        <taxon>Bacteroidota</taxon>
        <taxon>Flavobacteriia</taxon>
        <taxon>Flavobacteriales</taxon>
        <taxon>Flavobacteriaceae</taxon>
        <taxon>Flavobacterium</taxon>
    </lineage>
</organism>
<dbReference type="Pfam" id="PF13205">
    <property type="entry name" value="Big_5"/>
    <property type="match status" value="2"/>
</dbReference>
<evidence type="ECO:0000256" key="1">
    <source>
        <dbReference type="ARBA" id="ARBA00022729"/>
    </source>
</evidence>
<dbReference type="Gene3D" id="2.60.40.1220">
    <property type="match status" value="1"/>
</dbReference>
<dbReference type="Proteomes" id="UP000825381">
    <property type="component" value="Chromosome"/>
</dbReference>
<accession>A0ABX8V7H5</accession>
<feature type="chain" id="PRO_5046130892" evidence="2">
    <location>
        <begin position="25"/>
        <end position="1311"/>
    </location>
</feature>
<feature type="domain" description="Secretion system C-terminal sorting" evidence="4">
    <location>
        <begin position="1249"/>
        <end position="1310"/>
    </location>
</feature>
<feature type="domain" description="SbsA Ig-like" evidence="3">
    <location>
        <begin position="207"/>
        <end position="319"/>
    </location>
</feature>
<dbReference type="InterPro" id="IPR052956">
    <property type="entry name" value="Mesenchyme-surface_protein"/>
</dbReference>
<reference evidence="6 7" key="1">
    <citation type="submission" date="2021-07" db="EMBL/GenBank/DDBJ databases">
        <title>Flavobacterium WSW3-B6 sp.nov, isolated from seaweed.</title>
        <authorList>
            <person name="Muhammad N."/>
            <person name="Ho H."/>
            <person name="Lee Y.-J."/>
            <person name="Nguyen T."/>
            <person name="Ho J."/>
            <person name="Kim S.-G."/>
        </authorList>
    </citation>
    <scope>NUCLEOTIDE SEQUENCE [LARGE SCALE GENOMIC DNA]</scope>
    <source>
        <strain evidence="6 7">WSW3-B6</strain>
    </source>
</reference>
<dbReference type="InterPro" id="IPR055188">
    <property type="entry name" value="Choice_anch_I"/>
</dbReference>
<dbReference type="NCBIfam" id="TIGR04183">
    <property type="entry name" value="Por_Secre_tail"/>
    <property type="match status" value="1"/>
</dbReference>
<keyword evidence="1 2" id="KW-0732">Signal</keyword>
<evidence type="ECO:0000313" key="6">
    <source>
        <dbReference type="EMBL" id="QYJ68078.1"/>
    </source>
</evidence>
<dbReference type="SUPFAM" id="SSF51004">
    <property type="entry name" value="C-terminal (heme d1) domain of cytochrome cd1-nitrite reductase"/>
    <property type="match status" value="1"/>
</dbReference>
<proteinExistence type="predicted"/>
<dbReference type="InterPro" id="IPR014755">
    <property type="entry name" value="Cu-Rt/internalin_Ig-like"/>
</dbReference>
<keyword evidence="7" id="KW-1185">Reference proteome</keyword>
<feature type="signal peptide" evidence="2">
    <location>
        <begin position="1"/>
        <end position="24"/>
    </location>
</feature>
<feature type="domain" description="SbsA Ig-like" evidence="3">
    <location>
        <begin position="527"/>
        <end position="613"/>
    </location>
</feature>
<gene>
    <name evidence="6" type="ORF">K1I41_11155</name>
</gene>
<dbReference type="Pfam" id="PF22494">
    <property type="entry name" value="choice_anch_I"/>
    <property type="match status" value="1"/>
</dbReference>
<evidence type="ECO:0000259" key="4">
    <source>
        <dbReference type="Pfam" id="PF18962"/>
    </source>
</evidence>
<dbReference type="SUPFAM" id="SSF141072">
    <property type="entry name" value="CalX-like"/>
    <property type="match status" value="1"/>
</dbReference>
<dbReference type="PANTHER" id="PTHR46928:SF1">
    <property type="entry name" value="MESENCHYME-SPECIFIC CELL SURFACE GLYCOPROTEIN"/>
    <property type="match status" value="1"/>
</dbReference>
<dbReference type="NCBIfam" id="NF038117">
    <property type="entry name" value="choice_anch_I"/>
    <property type="match status" value="1"/>
</dbReference>
<dbReference type="RefSeq" id="WP_220640422.1">
    <property type="nucleotide sequence ID" value="NZ_CP080429.1"/>
</dbReference>
<feature type="domain" description="Choice-of-anchor I" evidence="5">
    <location>
        <begin position="754"/>
        <end position="1230"/>
    </location>
</feature>
<evidence type="ECO:0000256" key="2">
    <source>
        <dbReference type="SAM" id="SignalP"/>
    </source>
</evidence>
<dbReference type="InterPro" id="IPR015943">
    <property type="entry name" value="WD40/YVTN_repeat-like_dom_sf"/>
</dbReference>
<dbReference type="Gene3D" id="2.130.10.10">
    <property type="entry name" value="YVTN repeat-like/Quinoprotein amine dehydrogenase"/>
    <property type="match status" value="1"/>
</dbReference>
<dbReference type="InterPro" id="IPR011048">
    <property type="entry name" value="Haem_d1_sf"/>
</dbReference>
<dbReference type="EMBL" id="CP080429">
    <property type="protein sequence ID" value="QYJ68078.1"/>
    <property type="molecule type" value="Genomic_DNA"/>
</dbReference>
<dbReference type="Pfam" id="PF18962">
    <property type="entry name" value="Por_Secre_tail"/>
    <property type="match status" value="1"/>
</dbReference>
<dbReference type="InterPro" id="IPR032812">
    <property type="entry name" value="SbsA_Ig"/>
</dbReference>
<protein>
    <submittedName>
        <fullName evidence="6">Choice-of-anchor I family protein</fullName>
    </submittedName>
</protein>